<protein>
    <recommendedName>
        <fullName evidence="2">Retrotransposon gag domain-containing protein</fullName>
    </recommendedName>
</protein>
<proteinExistence type="predicted"/>
<dbReference type="InterPro" id="IPR005162">
    <property type="entry name" value="Retrotrans_gag_dom"/>
</dbReference>
<comment type="caution">
    <text evidence="3">The sequence shown here is derived from an EMBL/GenBank/DDBJ whole genome shotgun (WGS) entry which is preliminary data.</text>
</comment>
<feature type="compositionally biased region" description="Pro residues" evidence="1">
    <location>
        <begin position="37"/>
        <end position="51"/>
    </location>
</feature>
<sequence length="234" mass="25715">MHTSAPLYIPHNWPPRRISARNKHALMPQLANRTQTAPPPQPQQAPAPPTSSTPTSIVLAKPQPFNVTRSALAKSFVGQIGLHAITSEHFPNDSRKIFNGEELVFSEFIDDFKSSFFDHNCSHHAEVALQNLCQTGTVSTYTQDFNSHAPTVGWADAPLMSIYQHGPKENIQLSVVMSNIQFTSLQEMQAMALKAGQKIEGIRTSRPAPILSSNAPTTDPNAMELSAFQRGPHN</sequence>
<dbReference type="OrthoDB" id="5552562at2759"/>
<reference evidence="3 4" key="1">
    <citation type="submission" date="2015-08" db="EMBL/GenBank/DDBJ databases">
        <title>Next Generation Sequencing and Analysis of the Genome of Puccinia sorghi L Schw, the Causal Agent of Maize Common Rust.</title>
        <authorList>
            <person name="Rochi L."/>
            <person name="Burguener G."/>
            <person name="Darino M."/>
            <person name="Turjanski A."/>
            <person name="Kreff E."/>
            <person name="Dieguez M.J."/>
            <person name="Sacco F."/>
        </authorList>
    </citation>
    <scope>NUCLEOTIDE SEQUENCE [LARGE SCALE GENOMIC DNA]</scope>
    <source>
        <strain evidence="3 4">RO10H11247</strain>
    </source>
</reference>
<feature type="domain" description="Retrotransposon gag" evidence="2">
    <location>
        <begin position="104"/>
        <end position="166"/>
    </location>
</feature>
<dbReference type="Proteomes" id="UP000037035">
    <property type="component" value="Unassembled WGS sequence"/>
</dbReference>
<dbReference type="VEuPathDB" id="FungiDB:VP01_4663g2"/>
<evidence type="ECO:0000313" key="4">
    <source>
        <dbReference type="Proteomes" id="UP000037035"/>
    </source>
</evidence>
<dbReference type="AlphaFoldDB" id="A0A0L6UN78"/>
<feature type="compositionally biased region" description="Polar residues" evidence="1">
    <location>
        <begin position="211"/>
        <end position="220"/>
    </location>
</feature>
<evidence type="ECO:0000313" key="3">
    <source>
        <dbReference type="EMBL" id="KNZ49974.1"/>
    </source>
</evidence>
<feature type="region of interest" description="Disordered" evidence="1">
    <location>
        <begin position="33"/>
        <end position="57"/>
    </location>
</feature>
<keyword evidence="4" id="KW-1185">Reference proteome</keyword>
<evidence type="ECO:0000259" key="2">
    <source>
        <dbReference type="Pfam" id="PF03732"/>
    </source>
</evidence>
<dbReference type="Pfam" id="PF03732">
    <property type="entry name" value="Retrotrans_gag"/>
    <property type="match status" value="1"/>
</dbReference>
<gene>
    <name evidence="3" type="ORF">VP01_4663g2</name>
</gene>
<organism evidence="3 4">
    <name type="scientific">Puccinia sorghi</name>
    <dbReference type="NCBI Taxonomy" id="27349"/>
    <lineage>
        <taxon>Eukaryota</taxon>
        <taxon>Fungi</taxon>
        <taxon>Dikarya</taxon>
        <taxon>Basidiomycota</taxon>
        <taxon>Pucciniomycotina</taxon>
        <taxon>Pucciniomycetes</taxon>
        <taxon>Pucciniales</taxon>
        <taxon>Pucciniaceae</taxon>
        <taxon>Puccinia</taxon>
    </lineage>
</organism>
<accession>A0A0L6UN78</accession>
<evidence type="ECO:0000256" key="1">
    <source>
        <dbReference type="SAM" id="MobiDB-lite"/>
    </source>
</evidence>
<feature type="region of interest" description="Disordered" evidence="1">
    <location>
        <begin position="204"/>
        <end position="234"/>
    </location>
</feature>
<name>A0A0L6UN78_9BASI</name>
<dbReference type="EMBL" id="LAVV01009794">
    <property type="protein sequence ID" value="KNZ49974.1"/>
    <property type="molecule type" value="Genomic_DNA"/>
</dbReference>